<comment type="caution">
    <text evidence="10">The sequence shown here is derived from an EMBL/GenBank/DDBJ whole genome shotgun (WGS) entry which is preliminary data.</text>
</comment>
<evidence type="ECO:0000256" key="3">
    <source>
        <dbReference type="ARBA" id="ARBA00022448"/>
    </source>
</evidence>
<evidence type="ECO:0000256" key="5">
    <source>
        <dbReference type="ARBA" id="ARBA00022519"/>
    </source>
</evidence>
<protein>
    <submittedName>
        <fullName evidence="10">Sugar ABC transporter permease</fullName>
    </submittedName>
</protein>
<feature type="transmembrane region" description="Helical" evidence="9">
    <location>
        <begin position="281"/>
        <end position="312"/>
    </location>
</feature>
<dbReference type="GO" id="GO:0005886">
    <property type="term" value="C:plasma membrane"/>
    <property type="evidence" value="ECO:0007669"/>
    <property type="project" value="UniProtKB-SubCell"/>
</dbReference>
<name>A0A2N5DVZ1_9GAMM</name>
<proteinExistence type="inferred from homology"/>
<evidence type="ECO:0000256" key="6">
    <source>
        <dbReference type="ARBA" id="ARBA00022692"/>
    </source>
</evidence>
<organism evidence="10 11">
    <name type="scientific">Chimaeribacter californicus</name>
    <dbReference type="NCBI Taxonomy" id="2060067"/>
    <lineage>
        <taxon>Bacteria</taxon>
        <taxon>Pseudomonadati</taxon>
        <taxon>Pseudomonadota</taxon>
        <taxon>Gammaproteobacteria</taxon>
        <taxon>Enterobacterales</taxon>
        <taxon>Yersiniaceae</taxon>
        <taxon>Chimaeribacter</taxon>
    </lineage>
</organism>
<dbReference type="InterPro" id="IPR001851">
    <property type="entry name" value="ABC_transp_permease"/>
</dbReference>
<evidence type="ECO:0000256" key="9">
    <source>
        <dbReference type="SAM" id="Phobius"/>
    </source>
</evidence>
<feature type="transmembrane region" description="Helical" evidence="9">
    <location>
        <begin position="324"/>
        <end position="343"/>
    </location>
</feature>
<evidence type="ECO:0000313" key="10">
    <source>
        <dbReference type="EMBL" id="PLR31275.1"/>
    </source>
</evidence>
<comment type="similarity">
    <text evidence="2">Belongs to the binding-protein-dependent transport system permease family. AraH/RbsC subfamily.</text>
</comment>
<dbReference type="PANTHER" id="PTHR32196:SF21">
    <property type="entry name" value="ABC TRANSPORTER PERMEASE PROTEIN YPHD-RELATED"/>
    <property type="match status" value="1"/>
</dbReference>
<dbReference type="Pfam" id="PF02653">
    <property type="entry name" value="BPD_transp_2"/>
    <property type="match status" value="1"/>
</dbReference>
<dbReference type="CDD" id="cd06579">
    <property type="entry name" value="TM_PBP1_transp_AraH_like"/>
    <property type="match status" value="1"/>
</dbReference>
<dbReference type="EMBL" id="PJZF01000026">
    <property type="protein sequence ID" value="PLR31275.1"/>
    <property type="molecule type" value="Genomic_DNA"/>
</dbReference>
<feature type="transmembrane region" description="Helical" evidence="9">
    <location>
        <begin position="40"/>
        <end position="60"/>
    </location>
</feature>
<keyword evidence="11" id="KW-1185">Reference proteome</keyword>
<keyword evidence="5" id="KW-0997">Cell inner membrane</keyword>
<evidence type="ECO:0000313" key="11">
    <source>
        <dbReference type="Proteomes" id="UP000234240"/>
    </source>
</evidence>
<keyword evidence="8 9" id="KW-0472">Membrane</keyword>
<feature type="transmembrane region" description="Helical" evidence="9">
    <location>
        <begin position="119"/>
        <end position="139"/>
    </location>
</feature>
<dbReference type="AlphaFoldDB" id="A0A2N5DVZ1"/>
<keyword evidence="3" id="KW-0813">Transport</keyword>
<comment type="subcellular location">
    <subcellularLocation>
        <location evidence="1">Cell inner membrane</location>
        <topology evidence="1">Multi-pass membrane protein</topology>
    </subcellularLocation>
</comment>
<feature type="transmembrane region" description="Helical" evidence="9">
    <location>
        <begin position="236"/>
        <end position="261"/>
    </location>
</feature>
<sequence length="354" mass="37642">MLDVNSPLPVKNTPAKKTVPAKKAKANPLRRLLPRHNEGYLAWVLVVVVVTFSLLSDQFLTLQNLLGLSESYAVSGIFALGLFVVLVTGGIDISFAAVASVVQYLIATLATHYGLANPALSIALAVAAGALLGMVNALLIYGLRIVSIIVTISMQALLFGMLMWLTNGRSLYDLPEWWTMPLQVLPFSVGGQEYQIGLPLLVMLAVALFTWLLLNRTHLGRQLFAMGGDQESARRIGIRVGLLHLFAYGFLGAMAALGGLVQVYRVGEVVPNALVGGELDVLAAAVLGGASLNGGKGSVVGTLMGVFLIGMLKNGLNLIGVSNYFMNVVIGIVIVAAITVTHYKKRKETDVGFV</sequence>
<feature type="transmembrane region" description="Helical" evidence="9">
    <location>
        <begin position="146"/>
        <end position="165"/>
    </location>
</feature>
<gene>
    <name evidence="10" type="ORF">CYR55_20915</name>
</gene>
<dbReference type="Proteomes" id="UP000234240">
    <property type="component" value="Unassembled WGS sequence"/>
</dbReference>
<evidence type="ECO:0000256" key="1">
    <source>
        <dbReference type="ARBA" id="ARBA00004429"/>
    </source>
</evidence>
<dbReference type="GO" id="GO:0022857">
    <property type="term" value="F:transmembrane transporter activity"/>
    <property type="evidence" value="ECO:0007669"/>
    <property type="project" value="InterPro"/>
</dbReference>
<dbReference type="PANTHER" id="PTHR32196">
    <property type="entry name" value="ABC TRANSPORTER PERMEASE PROTEIN YPHD-RELATED-RELATED"/>
    <property type="match status" value="1"/>
</dbReference>
<evidence type="ECO:0000256" key="4">
    <source>
        <dbReference type="ARBA" id="ARBA00022475"/>
    </source>
</evidence>
<keyword evidence="4" id="KW-1003">Cell membrane</keyword>
<feature type="transmembrane region" description="Helical" evidence="9">
    <location>
        <begin position="72"/>
        <end position="99"/>
    </location>
</feature>
<reference evidence="10 11" key="1">
    <citation type="submission" date="2017-12" db="EMBL/GenBank/DDBJ databases">
        <title>Characterization of six clinical isolates of Enterochimera gen. nov., a novel genus of the Yersiniaciae family and the three species Enterochimera arupensis sp. nov., Enterochimera coloradensis sp. nov, and Enterochimera californica sp. nov.</title>
        <authorList>
            <person name="Rossi A."/>
            <person name="Fisher M."/>
        </authorList>
    </citation>
    <scope>NUCLEOTIDE SEQUENCE [LARGE SCALE GENOMIC DNA]</scope>
    <source>
        <strain evidence="11">2015-Iso6</strain>
    </source>
</reference>
<evidence type="ECO:0000256" key="7">
    <source>
        <dbReference type="ARBA" id="ARBA00022989"/>
    </source>
</evidence>
<evidence type="ECO:0000256" key="8">
    <source>
        <dbReference type="ARBA" id="ARBA00023136"/>
    </source>
</evidence>
<accession>A0A2N5DVZ1</accession>
<dbReference type="OrthoDB" id="8843934at2"/>
<keyword evidence="6 9" id="KW-0812">Transmembrane</keyword>
<evidence type="ECO:0000256" key="2">
    <source>
        <dbReference type="ARBA" id="ARBA00007942"/>
    </source>
</evidence>
<keyword evidence="7 9" id="KW-1133">Transmembrane helix</keyword>
<feature type="transmembrane region" description="Helical" evidence="9">
    <location>
        <begin position="196"/>
        <end position="215"/>
    </location>
</feature>